<evidence type="ECO:0000256" key="2">
    <source>
        <dbReference type="ARBA" id="ARBA00022695"/>
    </source>
</evidence>
<dbReference type="Gene3D" id="3.90.550.10">
    <property type="entry name" value="Spore Coat Polysaccharide Biosynthesis Protein SpsA, Chain A"/>
    <property type="match status" value="1"/>
</dbReference>
<accession>A0ABV3LBL1</accession>
<dbReference type="RefSeq" id="WP_366194896.1">
    <property type="nucleotide sequence ID" value="NZ_JBFBVU010000054.1"/>
</dbReference>
<evidence type="ECO:0000313" key="6">
    <source>
        <dbReference type="Proteomes" id="UP001553161"/>
    </source>
</evidence>
<reference evidence="5 6" key="1">
    <citation type="submission" date="2024-07" db="EMBL/GenBank/DDBJ databases">
        <authorList>
            <person name="Kang M."/>
        </authorList>
    </citation>
    <scope>NUCLEOTIDE SEQUENCE [LARGE SCALE GENOMIC DNA]</scope>
    <source>
        <strain evidence="5 6">DFM31</strain>
    </source>
</reference>
<protein>
    <submittedName>
        <fullName evidence="5">Nucleotidyltransferase family protein</fullName>
    </submittedName>
</protein>
<feature type="domain" description="MobA-like NTP transferase" evidence="4">
    <location>
        <begin position="10"/>
        <end position="130"/>
    </location>
</feature>
<dbReference type="InterPro" id="IPR050065">
    <property type="entry name" value="GlmU-like"/>
</dbReference>
<comment type="caution">
    <text evidence="5">The sequence shown here is derived from an EMBL/GenBank/DDBJ whole genome shotgun (WGS) entry which is preliminary data.</text>
</comment>
<evidence type="ECO:0000259" key="4">
    <source>
        <dbReference type="Pfam" id="PF12804"/>
    </source>
</evidence>
<dbReference type="InterPro" id="IPR029044">
    <property type="entry name" value="Nucleotide-diphossugar_trans"/>
</dbReference>
<organism evidence="5 6">
    <name type="scientific">Meridianimarinicoccus marinus</name>
    <dbReference type="NCBI Taxonomy" id="3231483"/>
    <lineage>
        <taxon>Bacteria</taxon>
        <taxon>Pseudomonadati</taxon>
        <taxon>Pseudomonadota</taxon>
        <taxon>Alphaproteobacteria</taxon>
        <taxon>Rhodobacterales</taxon>
        <taxon>Paracoccaceae</taxon>
        <taxon>Meridianimarinicoccus</taxon>
    </lineage>
</organism>
<gene>
    <name evidence="5" type="ORF">AB0T83_19535</name>
</gene>
<dbReference type="Pfam" id="PF12804">
    <property type="entry name" value="NTP_transf_3"/>
    <property type="match status" value="1"/>
</dbReference>
<dbReference type="PANTHER" id="PTHR43584:SF8">
    <property type="entry name" value="N-ACETYLMURAMATE ALPHA-1-PHOSPHATE URIDYLYLTRANSFERASE"/>
    <property type="match status" value="1"/>
</dbReference>
<name>A0ABV3LBL1_9RHOB</name>
<dbReference type="PANTHER" id="PTHR43584">
    <property type="entry name" value="NUCLEOTIDYL TRANSFERASE"/>
    <property type="match status" value="1"/>
</dbReference>
<dbReference type="Proteomes" id="UP001553161">
    <property type="component" value="Unassembled WGS sequence"/>
</dbReference>
<evidence type="ECO:0000256" key="3">
    <source>
        <dbReference type="ARBA" id="ARBA00022842"/>
    </source>
</evidence>
<dbReference type="EMBL" id="JBFBVU010000054">
    <property type="protein sequence ID" value="MEV8468942.1"/>
    <property type="molecule type" value="Genomic_DNA"/>
</dbReference>
<keyword evidence="6" id="KW-1185">Reference proteome</keyword>
<proteinExistence type="predicted"/>
<dbReference type="CDD" id="cd06422">
    <property type="entry name" value="NTP_transferase_like_1"/>
    <property type="match status" value="1"/>
</dbReference>
<dbReference type="SUPFAM" id="SSF53448">
    <property type="entry name" value="Nucleotide-diphospho-sugar transferases"/>
    <property type="match status" value="1"/>
</dbReference>
<evidence type="ECO:0000313" key="5">
    <source>
        <dbReference type="EMBL" id="MEV8468942.1"/>
    </source>
</evidence>
<keyword evidence="1" id="KW-0808">Transferase</keyword>
<sequence>MRNRPDAVMLFAAGFGTRMAPLTDACPKPLIEVAGRPLLDHALALTEEAGVARTVVNAHYKAEMIAAHLDGRGVTVLTEAPDILDTGGGLRNALPHLGSGPVFTMNTDAVWTGPNPLETLRAAWDPSRMSALLCLVPAAHATGHKGTGDFSRADDGHLTRGAGYVYSGTQILDPAGLSEIPDRVFSLNLLWNRYGAEGRLFGVVHRGGWCDVGHPQAIPLAEAMLIAPRQVLP</sequence>
<evidence type="ECO:0000256" key="1">
    <source>
        <dbReference type="ARBA" id="ARBA00022679"/>
    </source>
</evidence>
<dbReference type="InterPro" id="IPR025877">
    <property type="entry name" value="MobA-like_NTP_Trfase"/>
</dbReference>
<keyword evidence="2" id="KW-0548">Nucleotidyltransferase</keyword>
<keyword evidence="3" id="KW-0460">Magnesium</keyword>